<gene>
    <name evidence="2" type="ORF">KSP39_PZI003775</name>
</gene>
<keyword evidence="3" id="KW-1185">Reference proteome</keyword>
<accession>A0AAP0BVS1</accession>
<organism evidence="2 3">
    <name type="scientific">Platanthera zijinensis</name>
    <dbReference type="NCBI Taxonomy" id="2320716"/>
    <lineage>
        <taxon>Eukaryota</taxon>
        <taxon>Viridiplantae</taxon>
        <taxon>Streptophyta</taxon>
        <taxon>Embryophyta</taxon>
        <taxon>Tracheophyta</taxon>
        <taxon>Spermatophyta</taxon>
        <taxon>Magnoliopsida</taxon>
        <taxon>Liliopsida</taxon>
        <taxon>Asparagales</taxon>
        <taxon>Orchidaceae</taxon>
        <taxon>Orchidoideae</taxon>
        <taxon>Orchideae</taxon>
        <taxon>Orchidinae</taxon>
        <taxon>Platanthera</taxon>
    </lineage>
</organism>
<dbReference type="AlphaFoldDB" id="A0AAP0BVS1"/>
<evidence type="ECO:0000256" key="1">
    <source>
        <dbReference type="SAM" id="SignalP"/>
    </source>
</evidence>
<keyword evidence="1" id="KW-0732">Signal</keyword>
<evidence type="ECO:0000313" key="3">
    <source>
        <dbReference type="Proteomes" id="UP001418222"/>
    </source>
</evidence>
<dbReference type="Proteomes" id="UP001418222">
    <property type="component" value="Unassembled WGS sequence"/>
</dbReference>
<evidence type="ECO:0000313" key="2">
    <source>
        <dbReference type="EMBL" id="KAK8951738.1"/>
    </source>
</evidence>
<dbReference type="InterPro" id="IPR007750">
    <property type="entry name" value="DUF674"/>
</dbReference>
<dbReference type="Pfam" id="PF05056">
    <property type="entry name" value="DUF674"/>
    <property type="match status" value="1"/>
</dbReference>
<proteinExistence type="predicted"/>
<sequence length="94" mass="10233">MLQPMVSSLTGAFPLLLTGTVGVSLLKKTHNCEYCSRSIDCTSDVENGVAIAEGFVKGVVTYMITDDFEVTPMSEISIITLINCVIMKKDVRLE</sequence>
<protein>
    <submittedName>
        <fullName evidence="2">Uncharacterized protein</fullName>
    </submittedName>
</protein>
<comment type="caution">
    <text evidence="2">The sequence shown here is derived from an EMBL/GenBank/DDBJ whole genome shotgun (WGS) entry which is preliminary data.</text>
</comment>
<reference evidence="2 3" key="1">
    <citation type="journal article" date="2022" name="Nat. Plants">
        <title>Genomes of leafy and leafless Platanthera orchids illuminate the evolution of mycoheterotrophy.</title>
        <authorList>
            <person name="Li M.H."/>
            <person name="Liu K.W."/>
            <person name="Li Z."/>
            <person name="Lu H.C."/>
            <person name="Ye Q.L."/>
            <person name="Zhang D."/>
            <person name="Wang J.Y."/>
            <person name="Li Y.F."/>
            <person name="Zhong Z.M."/>
            <person name="Liu X."/>
            <person name="Yu X."/>
            <person name="Liu D.K."/>
            <person name="Tu X.D."/>
            <person name="Liu B."/>
            <person name="Hao Y."/>
            <person name="Liao X.Y."/>
            <person name="Jiang Y.T."/>
            <person name="Sun W.H."/>
            <person name="Chen J."/>
            <person name="Chen Y.Q."/>
            <person name="Ai Y."/>
            <person name="Zhai J.W."/>
            <person name="Wu S.S."/>
            <person name="Zhou Z."/>
            <person name="Hsiao Y.Y."/>
            <person name="Wu W.L."/>
            <person name="Chen Y.Y."/>
            <person name="Lin Y.F."/>
            <person name="Hsu J.L."/>
            <person name="Li C.Y."/>
            <person name="Wang Z.W."/>
            <person name="Zhao X."/>
            <person name="Zhong W.Y."/>
            <person name="Ma X.K."/>
            <person name="Ma L."/>
            <person name="Huang J."/>
            <person name="Chen G.Z."/>
            <person name="Huang M.Z."/>
            <person name="Huang L."/>
            <person name="Peng D.H."/>
            <person name="Luo Y.B."/>
            <person name="Zou S.Q."/>
            <person name="Chen S.P."/>
            <person name="Lan S."/>
            <person name="Tsai W.C."/>
            <person name="Van de Peer Y."/>
            <person name="Liu Z.J."/>
        </authorList>
    </citation>
    <scope>NUCLEOTIDE SEQUENCE [LARGE SCALE GENOMIC DNA]</scope>
    <source>
        <strain evidence="2">Lor287</strain>
    </source>
</reference>
<dbReference type="EMBL" id="JBBWWQ010000003">
    <property type="protein sequence ID" value="KAK8951738.1"/>
    <property type="molecule type" value="Genomic_DNA"/>
</dbReference>
<feature type="signal peptide" evidence="1">
    <location>
        <begin position="1"/>
        <end position="22"/>
    </location>
</feature>
<feature type="chain" id="PRO_5042891627" evidence="1">
    <location>
        <begin position="23"/>
        <end position="94"/>
    </location>
</feature>
<name>A0AAP0BVS1_9ASPA</name>